<keyword evidence="5" id="KW-0560">Oxidoreductase</keyword>
<dbReference type="InterPro" id="IPR027424">
    <property type="entry name" value="Glucose_Oxidase_domain_2"/>
</dbReference>
<feature type="domain" description="Glucose-methanol-choline oxidoreductase N-terminal" evidence="9">
    <location>
        <begin position="326"/>
        <end position="340"/>
    </location>
</feature>
<feature type="binding site" evidence="7">
    <location>
        <position position="284"/>
    </location>
    <ligand>
        <name>FAD</name>
        <dbReference type="ChEBI" id="CHEBI:57692"/>
    </ligand>
</feature>
<comment type="cofactor">
    <cofactor evidence="1 7">
        <name>FAD</name>
        <dbReference type="ChEBI" id="CHEBI:57692"/>
    </cofactor>
</comment>
<feature type="chain" id="PRO_5042131749" description="Glucose-methanol-choline oxidoreductase N-terminal domain-containing protein" evidence="8">
    <location>
        <begin position="25"/>
        <end position="623"/>
    </location>
</feature>
<sequence length="623" mass="67043">MKLTLGNWAAVPLAVLATASCTAAQPSPASNETVHFTKRQTTGNGWDLDGKSYDYVIIGGGTAGLALAGRLTEDKSNSVAVIEAGNSGYDDDEKFTVPAANLYDSSVNTQYDWQWKTTKQNYMNGRRASWPRGKVLGGSSAINGLYYVRNSKKEQNIWNDLAGGNWDWDSFLSAMKKSENFGTPLSSVADQAHIEYESSSHGHNGPLHTTWSGITHPPIGAFVKSADSVLGEINHDPYNGNNWGTYVATSTINKDDWTRSFSRNAYLDPVSRRSNLHVLTGHRVTKIHLDRSNPDNVVATGVEYAASSDEDRHTVHANKEVIVSGGAINTPQILQLSGIGPASLLKSHNIDVAVDLPGVGANLQDHLSVGMSFKPKKKSDVGPSSLTGNAKKDSYVNAAVSYVGMDKLFKDPDSFVSKIQNSVDGIISGFDAPSAVKKGMRKTYSAIVNDIYPSKVAPLEILGNVMFGSISIQAALQHPMSRGSVKITSKNPFANPNIDPGYLSQNTDLVILRQGVKLIRKLAQQSPLKDLIDYEQNPGSNVQSNDDIENWVRQVGGTEYHPSCTSSMLPRSQGGVVGNDLKVYGTSNIRVVDASVPPISFSTHLMSVTYGIAEVAANLIGGN</sequence>
<name>A0AAF0JBP4_9BASI</name>
<organism evidence="10 11">
    <name type="scientific">Malassezia japonica</name>
    <dbReference type="NCBI Taxonomy" id="223818"/>
    <lineage>
        <taxon>Eukaryota</taxon>
        <taxon>Fungi</taxon>
        <taxon>Dikarya</taxon>
        <taxon>Basidiomycota</taxon>
        <taxon>Ustilaginomycotina</taxon>
        <taxon>Malasseziomycetes</taxon>
        <taxon>Malasseziales</taxon>
        <taxon>Malasseziaceae</taxon>
        <taxon>Malassezia</taxon>
    </lineage>
</organism>
<dbReference type="Pfam" id="PF00732">
    <property type="entry name" value="GMC_oxred_N"/>
    <property type="match status" value="1"/>
</dbReference>
<dbReference type="Gene3D" id="3.30.560.10">
    <property type="entry name" value="Glucose Oxidase, domain 3"/>
    <property type="match status" value="1"/>
</dbReference>
<dbReference type="Gene3D" id="4.10.450.10">
    <property type="entry name" value="Glucose Oxidase, domain 2"/>
    <property type="match status" value="1"/>
</dbReference>
<keyword evidence="3" id="KW-0285">Flavoprotein</keyword>
<dbReference type="PANTHER" id="PTHR11552:SF218">
    <property type="entry name" value="GLUCOSE-METHANOL-CHOLINE OXIDOREDUCTASE N-TERMINAL DOMAIN-CONTAINING PROTEIN"/>
    <property type="match status" value="1"/>
</dbReference>
<dbReference type="InterPro" id="IPR000172">
    <property type="entry name" value="GMC_OxRdtase_N"/>
</dbReference>
<feature type="active site" description="Proton acceptor" evidence="6">
    <location>
        <position position="604"/>
    </location>
</feature>
<dbReference type="PANTHER" id="PTHR11552">
    <property type="entry name" value="GLUCOSE-METHANOL-CHOLINE GMC OXIDOREDUCTASE"/>
    <property type="match status" value="1"/>
</dbReference>
<dbReference type="AlphaFoldDB" id="A0AAF0JBP4"/>
<evidence type="ECO:0000313" key="10">
    <source>
        <dbReference type="EMBL" id="WFD40455.1"/>
    </source>
</evidence>
<feature type="signal peptide" evidence="8">
    <location>
        <begin position="1"/>
        <end position="24"/>
    </location>
</feature>
<evidence type="ECO:0000256" key="1">
    <source>
        <dbReference type="ARBA" id="ARBA00001974"/>
    </source>
</evidence>
<evidence type="ECO:0000259" key="9">
    <source>
        <dbReference type="PROSITE" id="PS00624"/>
    </source>
</evidence>
<dbReference type="EMBL" id="CP119963">
    <property type="protein sequence ID" value="WFD40455.1"/>
    <property type="molecule type" value="Genomic_DNA"/>
</dbReference>
<dbReference type="InterPro" id="IPR036188">
    <property type="entry name" value="FAD/NAD-bd_sf"/>
</dbReference>
<evidence type="ECO:0000256" key="4">
    <source>
        <dbReference type="ARBA" id="ARBA00022827"/>
    </source>
</evidence>
<dbReference type="SUPFAM" id="SSF51905">
    <property type="entry name" value="FAD/NAD(P)-binding domain"/>
    <property type="match status" value="1"/>
</dbReference>
<dbReference type="GeneID" id="85227092"/>
<evidence type="ECO:0000256" key="8">
    <source>
        <dbReference type="SAM" id="SignalP"/>
    </source>
</evidence>
<gene>
    <name evidence="10" type="ORF">MJAP1_003441</name>
</gene>
<accession>A0AAF0JBP4</accession>
<dbReference type="PIRSF" id="PIRSF000137">
    <property type="entry name" value="Alcohol_oxidase"/>
    <property type="match status" value="1"/>
</dbReference>
<dbReference type="InterPro" id="IPR007867">
    <property type="entry name" value="GMC_OxRtase_C"/>
</dbReference>
<protein>
    <recommendedName>
        <fullName evidence="9">Glucose-methanol-choline oxidoreductase N-terminal domain-containing protein</fullName>
    </recommendedName>
</protein>
<evidence type="ECO:0000256" key="7">
    <source>
        <dbReference type="PIRSR" id="PIRSR000137-2"/>
    </source>
</evidence>
<keyword evidence="11" id="KW-1185">Reference proteome</keyword>
<keyword evidence="8" id="KW-0732">Signal</keyword>
<feature type="binding site" evidence="7">
    <location>
        <position position="135"/>
    </location>
    <ligand>
        <name>FAD</name>
        <dbReference type="ChEBI" id="CHEBI:57692"/>
    </ligand>
</feature>
<dbReference type="Pfam" id="PF05199">
    <property type="entry name" value="GMC_oxred_C"/>
    <property type="match status" value="1"/>
</dbReference>
<dbReference type="InterPro" id="IPR012132">
    <property type="entry name" value="GMC_OxRdtase"/>
</dbReference>
<dbReference type="SUPFAM" id="SSF54373">
    <property type="entry name" value="FAD-linked reductases, C-terminal domain"/>
    <property type="match status" value="1"/>
</dbReference>
<keyword evidence="4 7" id="KW-0274">FAD</keyword>
<evidence type="ECO:0000256" key="6">
    <source>
        <dbReference type="PIRSR" id="PIRSR000137-1"/>
    </source>
</evidence>
<evidence type="ECO:0000256" key="2">
    <source>
        <dbReference type="ARBA" id="ARBA00010790"/>
    </source>
</evidence>
<dbReference type="PROSITE" id="PS51257">
    <property type="entry name" value="PROKAR_LIPOPROTEIN"/>
    <property type="match status" value="1"/>
</dbReference>
<dbReference type="PROSITE" id="PS00624">
    <property type="entry name" value="GMC_OXRED_2"/>
    <property type="match status" value="1"/>
</dbReference>
<evidence type="ECO:0000256" key="3">
    <source>
        <dbReference type="ARBA" id="ARBA00022630"/>
    </source>
</evidence>
<feature type="active site" description="Proton donor" evidence="6">
    <location>
        <position position="561"/>
    </location>
</feature>
<evidence type="ECO:0000313" key="11">
    <source>
        <dbReference type="Proteomes" id="UP001217754"/>
    </source>
</evidence>
<dbReference type="RefSeq" id="XP_060123352.1">
    <property type="nucleotide sequence ID" value="XM_060267369.1"/>
</dbReference>
<evidence type="ECO:0000256" key="5">
    <source>
        <dbReference type="ARBA" id="ARBA00023002"/>
    </source>
</evidence>
<dbReference type="GO" id="GO:0050660">
    <property type="term" value="F:flavin adenine dinucleotide binding"/>
    <property type="evidence" value="ECO:0007669"/>
    <property type="project" value="InterPro"/>
</dbReference>
<dbReference type="GO" id="GO:0016614">
    <property type="term" value="F:oxidoreductase activity, acting on CH-OH group of donors"/>
    <property type="evidence" value="ECO:0007669"/>
    <property type="project" value="InterPro"/>
</dbReference>
<proteinExistence type="inferred from homology"/>
<comment type="similarity">
    <text evidence="2">Belongs to the GMC oxidoreductase family.</text>
</comment>
<dbReference type="Proteomes" id="UP001217754">
    <property type="component" value="Chromosome 6"/>
</dbReference>
<reference evidence="10" key="1">
    <citation type="submission" date="2023-03" db="EMBL/GenBank/DDBJ databases">
        <title>Mating type loci evolution in Malassezia.</title>
        <authorList>
            <person name="Coelho M.A."/>
        </authorList>
    </citation>
    <scope>NUCLEOTIDE SEQUENCE</scope>
    <source>
        <strain evidence="10">CBS 9431</strain>
    </source>
</reference>
<dbReference type="Gene3D" id="3.50.50.60">
    <property type="entry name" value="FAD/NAD(P)-binding domain"/>
    <property type="match status" value="1"/>
</dbReference>